<dbReference type="InterPro" id="IPR052745">
    <property type="entry name" value="G3P_Oxidase/Oxidoreductase"/>
</dbReference>
<dbReference type="PANTHER" id="PTHR42720:SF1">
    <property type="entry name" value="GLYCEROL 3-PHOSPHATE OXIDASE"/>
    <property type="match status" value="1"/>
</dbReference>
<dbReference type="InterPro" id="IPR006076">
    <property type="entry name" value="FAD-dep_OxRdtase"/>
</dbReference>
<reference evidence="3 4" key="1">
    <citation type="submission" date="2023-07" db="EMBL/GenBank/DDBJ databases">
        <title>Genomic Encyclopedia of Type Strains, Phase IV (KMG-IV): sequencing the most valuable type-strain genomes for metagenomic binning, comparative biology and taxonomic classification.</title>
        <authorList>
            <person name="Goeker M."/>
        </authorList>
    </citation>
    <scope>NUCLEOTIDE SEQUENCE [LARGE SCALE GENOMIC DNA]</scope>
    <source>
        <strain evidence="3 4">DSM 1400</strain>
    </source>
</reference>
<dbReference type="EMBL" id="JAUSWN010000029">
    <property type="protein sequence ID" value="MDQ0480813.1"/>
    <property type="molecule type" value="Genomic_DNA"/>
</dbReference>
<dbReference type="InterPro" id="IPR007419">
    <property type="entry name" value="BFD-like_2Fe2S-bd_dom"/>
</dbReference>
<dbReference type="CDD" id="cd19946">
    <property type="entry name" value="GlpA-like_Fer2_BFD-like"/>
    <property type="match status" value="1"/>
</dbReference>
<accession>A0ABU0JUN2</accession>
<keyword evidence="4" id="KW-1185">Reference proteome</keyword>
<evidence type="ECO:0000259" key="1">
    <source>
        <dbReference type="Pfam" id="PF01266"/>
    </source>
</evidence>
<dbReference type="SUPFAM" id="SSF51905">
    <property type="entry name" value="FAD/NAD(P)-binding domain"/>
    <property type="match status" value="1"/>
</dbReference>
<dbReference type="InterPro" id="IPR036188">
    <property type="entry name" value="FAD/NAD-bd_sf"/>
</dbReference>
<dbReference type="Gene3D" id="1.10.10.1100">
    <property type="entry name" value="BFD-like [2Fe-2S]-binding domain"/>
    <property type="match status" value="1"/>
</dbReference>
<dbReference type="Proteomes" id="UP001224418">
    <property type="component" value="Unassembled WGS sequence"/>
</dbReference>
<sequence>MYDVAIIGAGIVGACIARELSKYNLKTVVLEKENDVANGTTKANSAIVHAGYDAKPGTKKAKFNVEGNALYEELCKELNVPFKRLGSYVVAFDEEELDTLNALKIRGIKNGVKGLEILSAEQTLKKEPSLSNNIKGALYAPSCGIVGPFELCIALCENAVDNGVSLRLNSKVTNLEKEKDKFKIYINNNEEVISSKLVINCAGIFSDHINNLIDKECFKIQSRRGEYFILDKTAGKLVNSVIFQCPTKLGKGVLVTPTVHGNMLIGPNAEDIEDRENVETTFNGLETIKKAALKTTNKIPFNKVITSFSGLRATSNIGDFIIEESKNVHNFINIGGIESPGLTAAPAIAKYIVNLIKKKFNGELPINKEFNARREVINFMSLNVDEKNELIKKDSRYGKMICLCEQITEGEIVDAIHRSVGGTTVDGIKRRLRPGMGKCQGGFCMPKVMKILERELNLPMEKIHKDSLDSNILVENLEEKN</sequence>
<name>A0ABU0JUN2_HATLI</name>
<dbReference type="PANTHER" id="PTHR42720">
    <property type="entry name" value="GLYCEROL-3-PHOSPHATE DEHYDROGENASE"/>
    <property type="match status" value="1"/>
</dbReference>
<dbReference type="InterPro" id="IPR041854">
    <property type="entry name" value="BFD-like_2Fe2S-bd_dom_sf"/>
</dbReference>
<dbReference type="Pfam" id="PF04324">
    <property type="entry name" value="Fer2_BFD"/>
    <property type="match status" value="1"/>
</dbReference>
<dbReference type="EC" id="1.1.5.3" evidence="3"/>
<feature type="domain" description="BFD-like [2Fe-2S]-binding" evidence="2">
    <location>
        <begin position="400"/>
        <end position="453"/>
    </location>
</feature>
<comment type="caution">
    <text evidence="3">The sequence shown here is derived from an EMBL/GenBank/DDBJ whole genome shotgun (WGS) entry which is preliminary data.</text>
</comment>
<dbReference type="Gene3D" id="3.50.50.60">
    <property type="entry name" value="FAD/NAD(P)-binding domain"/>
    <property type="match status" value="1"/>
</dbReference>
<proteinExistence type="predicted"/>
<evidence type="ECO:0000313" key="4">
    <source>
        <dbReference type="Proteomes" id="UP001224418"/>
    </source>
</evidence>
<gene>
    <name evidence="3" type="ORF">QOZ93_002563</name>
</gene>
<evidence type="ECO:0000313" key="3">
    <source>
        <dbReference type="EMBL" id="MDQ0480813.1"/>
    </source>
</evidence>
<evidence type="ECO:0000259" key="2">
    <source>
        <dbReference type="Pfam" id="PF04324"/>
    </source>
</evidence>
<dbReference type="RefSeq" id="WP_307356988.1">
    <property type="nucleotide sequence ID" value="NZ_BAAACJ010000051.1"/>
</dbReference>
<feature type="domain" description="FAD dependent oxidoreductase" evidence="1">
    <location>
        <begin position="3"/>
        <end position="354"/>
    </location>
</feature>
<organism evidence="3 4">
    <name type="scientific">Hathewaya limosa</name>
    <name type="common">Clostridium limosum</name>
    <dbReference type="NCBI Taxonomy" id="1536"/>
    <lineage>
        <taxon>Bacteria</taxon>
        <taxon>Bacillati</taxon>
        <taxon>Bacillota</taxon>
        <taxon>Clostridia</taxon>
        <taxon>Eubacteriales</taxon>
        <taxon>Clostridiaceae</taxon>
        <taxon>Hathewaya</taxon>
    </lineage>
</organism>
<dbReference type="Gene3D" id="3.30.9.10">
    <property type="entry name" value="D-Amino Acid Oxidase, subunit A, domain 2"/>
    <property type="match status" value="1"/>
</dbReference>
<keyword evidence="3" id="KW-0560">Oxidoreductase</keyword>
<dbReference type="Pfam" id="PF01266">
    <property type="entry name" value="DAO"/>
    <property type="match status" value="1"/>
</dbReference>
<dbReference type="GO" id="GO:0004368">
    <property type="term" value="F:glycerol-3-phosphate dehydrogenase (quinone) activity"/>
    <property type="evidence" value="ECO:0007669"/>
    <property type="project" value="UniProtKB-EC"/>
</dbReference>
<protein>
    <submittedName>
        <fullName evidence="3">Glycerol-3-phosphate dehydrogenase</fullName>
        <ecNumber evidence="3">1.1.5.3</ecNumber>
    </submittedName>
</protein>